<evidence type="ECO:0000256" key="5">
    <source>
        <dbReference type="ARBA" id="ARBA00022917"/>
    </source>
</evidence>
<dbReference type="InterPro" id="IPR012340">
    <property type="entry name" value="NA-bd_OB-fold"/>
</dbReference>
<dbReference type="Pfam" id="PF01336">
    <property type="entry name" value="tRNA_anti-codon"/>
    <property type="match status" value="1"/>
</dbReference>
<gene>
    <name evidence="7 9" type="primary">asnS</name>
    <name evidence="9" type="ORF">HCT48_04135</name>
</gene>
<keyword evidence="4 7" id="KW-0067">ATP-binding</keyword>
<dbReference type="InterPro" id="IPR045864">
    <property type="entry name" value="aa-tRNA-synth_II/BPL/LPL"/>
</dbReference>
<comment type="caution">
    <text evidence="9">The sequence shown here is derived from an EMBL/GenBank/DDBJ whole genome shotgun (WGS) entry which is preliminary data.</text>
</comment>
<evidence type="ECO:0000256" key="1">
    <source>
        <dbReference type="ARBA" id="ARBA00008226"/>
    </source>
</evidence>
<evidence type="ECO:0000256" key="3">
    <source>
        <dbReference type="ARBA" id="ARBA00022741"/>
    </source>
</evidence>
<name>A0A968GI48_9SPIO</name>
<protein>
    <recommendedName>
        <fullName evidence="7">Asparagine--tRNA ligase</fullName>
        <ecNumber evidence="7">6.1.1.22</ecNumber>
    </recommendedName>
    <alternativeName>
        <fullName evidence="7">Asparaginyl-tRNA synthetase</fullName>
        <shortName evidence="7">AsnRS</shortName>
    </alternativeName>
</protein>
<dbReference type="PANTHER" id="PTHR22594:SF34">
    <property type="entry name" value="ASPARAGINE--TRNA LIGASE, MITOCHONDRIAL-RELATED"/>
    <property type="match status" value="1"/>
</dbReference>
<keyword evidence="5 7" id="KW-0648">Protein biosynthesis</keyword>
<feature type="domain" description="Aminoacyl-transfer RNA synthetases class-II family profile" evidence="8">
    <location>
        <begin position="135"/>
        <end position="454"/>
    </location>
</feature>
<keyword evidence="10" id="KW-1185">Reference proteome</keyword>
<evidence type="ECO:0000256" key="2">
    <source>
        <dbReference type="ARBA" id="ARBA00022598"/>
    </source>
</evidence>
<dbReference type="GO" id="GO:0005737">
    <property type="term" value="C:cytoplasm"/>
    <property type="evidence" value="ECO:0007669"/>
    <property type="project" value="UniProtKB-SubCell"/>
</dbReference>
<dbReference type="InterPro" id="IPR004522">
    <property type="entry name" value="Asn-tRNA-ligase"/>
</dbReference>
<evidence type="ECO:0000256" key="6">
    <source>
        <dbReference type="ARBA" id="ARBA00023146"/>
    </source>
</evidence>
<comment type="subcellular location">
    <subcellularLocation>
        <location evidence="7">Cytoplasm</location>
    </subcellularLocation>
</comment>
<proteinExistence type="inferred from homology"/>
<dbReference type="InterPro" id="IPR006195">
    <property type="entry name" value="aa-tRNA-synth_II"/>
</dbReference>
<evidence type="ECO:0000256" key="7">
    <source>
        <dbReference type="HAMAP-Rule" id="MF_00534"/>
    </source>
</evidence>
<dbReference type="InterPro" id="IPR004365">
    <property type="entry name" value="NA-bd_OB_tRNA"/>
</dbReference>
<dbReference type="GO" id="GO:0005524">
    <property type="term" value="F:ATP binding"/>
    <property type="evidence" value="ECO:0007669"/>
    <property type="project" value="UniProtKB-UniRule"/>
</dbReference>
<dbReference type="EMBL" id="JAATLM010000001">
    <property type="protein sequence ID" value="NIZ69404.1"/>
    <property type="molecule type" value="Genomic_DNA"/>
</dbReference>
<dbReference type="GO" id="GO:0006421">
    <property type="term" value="P:asparaginyl-tRNA aminoacylation"/>
    <property type="evidence" value="ECO:0007669"/>
    <property type="project" value="UniProtKB-UniRule"/>
</dbReference>
<dbReference type="InterPro" id="IPR004364">
    <property type="entry name" value="Aa-tRNA-synt_II"/>
</dbReference>
<dbReference type="PANTHER" id="PTHR22594">
    <property type="entry name" value="ASPARTYL/LYSYL-TRNA SYNTHETASE"/>
    <property type="match status" value="1"/>
</dbReference>
<comment type="similarity">
    <text evidence="1 7">Belongs to the class-II aminoacyl-tRNA synthetase family.</text>
</comment>
<keyword evidence="3 7" id="KW-0547">Nucleotide-binding</keyword>
<dbReference type="AlphaFoldDB" id="A0A968GI48"/>
<dbReference type="Gene3D" id="3.30.930.10">
    <property type="entry name" value="Bira Bifunctional Protein, Domain 2"/>
    <property type="match status" value="1"/>
</dbReference>
<comment type="subunit">
    <text evidence="7">Homodimer.</text>
</comment>
<keyword evidence="2 7" id="KW-0436">Ligase</keyword>
<dbReference type="HAMAP" id="MF_00534">
    <property type="entry name" value="Asn_tRNA_synth"/>
    <property type="match status" value="1"/>
</dbReference>
<evidence type="ECO:0000313" key="10">
    <source>
        <dbReference type="Proteomes" id="UP000778951"/>
    </source>
</evidence>
<comment type="catalytic activity">
    <reaction evidence="7">
        <text>tRNA(Asn) + L-asparagine + ATP = L-asparaginyl-tRNA(Asn) + AMP + diphosphate + H(+)</text>
        <dbReference type="Rhea" id="RHEA:11180"/>
        <dbReference type="Rhea" id="RHEA-COMP:9659"/>
        <dbReference type="Rhea" id="RHEA-COMP:9674"/>
        <dbReference type="ChEBI" id="CHEBI:15378"/>
        <dbReference type="ChEBI" id="CHEBI:30616"/>
        <dbReference type="ChEBI" id="CHEBI:33019"/>
        <dbReference type="ChEBI" id="CHEBI:58048"/>
        <dbReference type="ChEBI" id="CHEBI:78442"/>
        <dbReference type="ChEBI" id="CHEBI:78515"/>
        <dbReference type="ChEBI" id="CHEBI:456215"/>
        <dbReference type="EC" id="6.1.1.22"/>
    </reaction>
</comment>
<evidence type="ECO:0000313" key="9">
    <source>
        <dbReference type="EMBL" id="NIZ69404.1"/>
    </source>
</evidence>
<dbReference type="SUPFAM" id="SSF55681">
    <property type="entry name" value="Class II aaRS and biotin synthetases"/>
    <property type="match status" value="1"/>
</dbReference>
<dbReference type="InterPro" id="IPR002312">
    <property type="entry name" value="Asp/Asn-tRNA-synth_IIb"/>
</dbReference>
<dbReference type="NCBIfam" id="NF003037">
    <property type="entry name" value="PRK03932.1"/>
    <property type="match status" value="1"/>
</dbReference>
<dbReference type="EC" id="6.1.1.22" evidence="7"/>
<dbReference type="PRINTS" id="PR01042">
    <property type="entry name" value="TRNASYNTHASP"/>
</dbReference>
<keyword evidence="6 7" id="KW-0030">Aminoacyl-tRNA synthetase</keyword>
<evidence type="ECO:0000256" key="4">
    <source>
        <dbReference type="ARBA" id="ARBA00022840"/>
    </source>
</evidence>
<dbReference type="Pfam" id="PF00152">
    <property type="entry name" value="tRNA-synt_2"/>
    <property type="match status" value="1"/>
</dbReference>
<dbReference type="PROSITE" id="PS50862">
    <property type="entry name" value="AA_TRNA_LIGASE_II"/>
    <property type="match status" value="1"/>
</dbReference>
<sequence length="464" mass="52506">MIRLLRVKEVVAAKAIGSEVIVAGWVRSMRDAKELSFIELNDGSMMGNLQIVVDKNNFSYNDTLREVSTGASIKVKGKVTASVGSGQEIEILASFISVLGSAPNDYPLQKKRHSLEFLREISHLRSRTNTIGAVMRVRNVVSFAIHQFFQERDFVYIHTPIITSSDAEGAGDMFQVTTIDMDKKGAGEVDYSRDFFGCKTHLTVSGQLAVESYCIGLGQVYTFGPTFRAENSNTVRHAAEFWMIEPEMAFYQLDELMAISQDFLRYLINAVLEKCPQELEFFNERIKPGLIENLRTVATSNFSHMTYTQAIDVLKNAIANHGKVFEHPVEWGIDLKSEHERYLTEEHIRGPVMVTDYPKEIKSFYMKLNDDGKTVRGMDILVPGIGEIIGGSEREDNYDLLKERMIAVGLDVEEYGWYLDLRKYGSVPHSGFGLGLERFVMWVTGMSNIRDVIPFPRTVKHCQF</sequence>
<reference evidence="9" key="1">
    <citation type="submission" date="2020-03" db="EMBL/GenBank/DDBJ databases">
        <title>Spirochaetal bacteria isolated from arthropods constitute a novel genus Entomospira genus novum within the order Spirochaetales.</title>
        <authorList>
            <person name="Grana-Miraglia L."/>
            <person name="Sikutova S."/>
            <person name="Fingerle V."/>
            <person name="Sing A."/>
            <person name="Castillo-Ramirez S."/>
            <person name="Margos G."/>
            <person name="Rudolf I."/>
        </authorList>
    </citation>
    <scope>NUCLEOTIDE SEQUENCE</scope>
    <source>
        <strain evidence="9">BR149</strain>
    </source>
</reference>
<dbReference type="Proteomes" id="UP000778951">
    <property type="component" value="Unassembled WGS sequence"/>
</dbReference>
<accession>A0A968GI48</accession>
<dbReference type="FunFam" id="3.30.930.10:FF:000016">
    <property type="entry name" value="Asparagine--tRNA ligase"/>
    <property type="match status" value="1"/>
</dbReference>
<organism evidence="9 10">
    <name type="scientific">Entomospira culicis</name>
    <dbReference type="NCBI Taxonomy" id="2719989"/>
    <lineage>
        <taxon>Bacteria</taxon>
        <taxon>Pseudomonadati</taxon>
        <taxon>Spirochaetota</taxon>
        <taxon>Spirochaetia</taxon>
        <taxon>Spirochaetales</taxon>
        <taxon>Spirochaetaceae</taxon>
        <taxon>Entomospira</taxon>
    </lineage>
</organism>
<dbReference type="GO" id="GO:0004816">
    <property type="term" value="F:asparagine-tRNA ligase activity"/>
    <property type="evidence" value="ECO:0007669"/>
    <property type="project" value="UniProtKB-UniRule"/>
</dbReference>
<dbReference type="RefSeq" id="WP_167695497.1">
    <property type="nucleotide sequence ID" value="NZ_CP118181.1"/>
</dbReference>
<dbReference type="Gene3D" id="2.40.50.140">
    <property type="entry name" value="Nucleic acid-binding proteins"/>
    <property type="match status" value="1"/>
</dbReference>
<dbReference type="CDD" id="cd04318">
    <property type="entry name" value="EcAsnRS_like_N"/>
    <property type="match status" value="1"/>
</dbReference>
<dbReference type="CDD" id="cd00776">
    <property type="entry name" value="AsxRS_core"/>
    <property type="match status" value="1"/>
</dbReference>
<keyword evidence="7" id="KW-0963">Cytoplasm</keyword>
<dbReference type="SUPFAM" id="SSF50249">
    <property type="entry name" value="Nucleic acid-binding proteins"/>
    <property type="match status" value="1"/>
</dbReference>
<evidence type="ECO:0000259" key="8">
    <source>
        <dbReference type="PROSITE" id="PS50862"/>
    </source>
</evidence>
<dbReference type="NCBIfam" id="TIGR00457">
    <property type="entry name" value="asnS"/>
    <property type="match status" value="1"/>
</dbReference>
<dbReference type="GO" id="GO:0003676">
    <property type="term" value="F:nucleic acid binding"/>
    <property type="evidence" value="ECO:0007669"/>
    <property type="project" value="InterPro"/>
</dbReference>